<dbReference type="InterPro" id="IPR029058">
    <property type="entry name" value="AB_hydrolase_fold"/>
</dbReference>
<dbReference type="KEGG" id="rter:IDM49_10335"/>
<reference evidence="5 6" key="1">
    <citation type="submission" date="2020-09" db="EMBL/GenBank/DDBJ databases">
        <title>Investigation of environmental microbes.</title>
        <authorList>
            <person name="Ou Y."/>
            <person name="Kang Q."/>
        </authorList>
    </citation>
    <scope>NUCLEOTIDE SEQUENCE [LARGE SCALE GENOMIC DNA]</scope>
    <source>
        <strain evidence="5 6">KJZ-14</strain>
    </source>
</reference>
<gene>
    <name evidence="5" type="ORF">IDM49_10335</name>
</gene>
<dbReference type="EMBL" id="CP061539">
    <property type="protein sequence ID" value="QNV37591.1"/>
    <property type="molecule type" value="Genomic_DNA"/>
</dbReference>
<dbReference type="InterPro" id="IPR002018">
    <property type="entry name" value="CarbesteraseB"/>
</dbReference>
<evidence type="ECO:0000313" key="5">
    <source>
        <dbReference type="EMBL" id="QNV37591.1"/>
    </source>
</evidence>
<organism evidence="5 6">
    <name type="scientific">Rothia terrae</name>
    <dbReference type="NCBI Taxonomy" id="396015"/>
    <lineage>
        <taxon>Bacteria</taxon>
        <taxon>Bacillati</taxon>
        <taxon>Actinomycetota</taxon>
        <taxon>Actinomycetes</taxon>
        <taxon>Micrococcales</taxon>
        <taxon>Micrococcaceae</taxon>
        <taxon>Rothia</taxon>
    </lineage>
</organism>
<dbReference type="EC" id="3.1.1.-" evidence="3"/>
<dbReference type="RefSeq" id="WP_190724445.1">
    <property type="nucleotide sequence ID" value="NZ_CP061539.1"/>
</dbReference>
<dbReference type="GO" id="GO:0016787">
    <property type="term" value="F:hydrolase activity"/>
    <property type="evidence" value="ECO:0007669"/>
    <property type="project" value="UniProtKB-KW"/>
</dbReference>
<dbReference type="Pfam" id="PF00135">
    <property type="entry name" value="COesterase"/>
    <property type="match status" value="1"/>
</dbReference>
<proteinExistence type="inferred from homology"/>
<evidence type="ECO:0000313" key="6">
    <source>
        <dbReference type="Proteomes" id="UP000516404"/>
    </source>
</evidence>
<dbReference type="GeneID" id="96624636"/>
<evidence type="ECO:0000256" key="3">
    <source>
        <dbReference type="RuleBase" id="RU361235"/>
    </source>
</evidence>
<evidence type="ECO:0000256" key="2">
    <source>
        <dbReference type="ARBA" id="ARBA00022801"/>
    </source>
</evidence>
<keyword evidence="6" id="KW-1185">Reference proteome</keyword>
<dbReference type="InterPro" id="IPR050309">
    <property type="entry name" value="Type-B_Carboxylest/Lipase"/>
</dbReference>
<name>A0A7H2BD45_9MICC</name>
<dbReference type="PANTHER" id="PTHR11559">
    <property type="entry name" value="CARBOXYLESTERASE"/>
    <property type="match status" value="1"/>
</dbReference>
<dbReference type="InterPro" id="IPR019826">
    <property type="entry name" value="Carboxylesterase_B_AS"/>
</dbReference>
<dbReference type="Proteomes" id="UP000516404">
    <property type="component" value="Chromosome"/>
</dbReference>
<comment type="similarity">
    <text evidence="1 3">Belongs to the type-B carboxylesterase/lipase family.</text>
</comment>
<protein>
    <recommendedName>
        <fullName evidence="3">Carboxylic ester hydrolase</fullName>
        <ecNumber evidence="3">3.1.1.-</ecNumber>
    </recommendedName>
</protein>
<sequence>MSRFEHEIGQQSLSKGKTVPAAAQTMIRSAPFAHPPAGDVQGFYERGTARFTGIPYARAERFEAPHPLDRWDDVLVATRPAPACPQNPSPAIENMFHARVEELGFSEDCQNLSITAPEDAAEGDDLPVMVWIHGGSNICGAGDMHGTNPTALVTEQNVVVVNVTYRLGILGYLNIEGHPANRGLLDQAEALRWVRRNIAAFGGNPENITVFGQSAGADAIQHLLSLPESLFDRAILQSPPAGIVLGRESMTAKMLKLGADLNQDTPISDILALEKKILKSVLGYGVKTGMAFGVQHGAEPVPPAAMLPIAWQKKSHVALMVGHTQYETGFFTQTLGIADALQPLGKTGSRIQEKLIESTTRSVYAAGIEEFTRNQQEAGAPVTRYELSWHGSGELGAVHGIDVPLLFEEPGIENLPIIDGATAQEVHRAGVLLRNIWADFARGLDVSTQREEGIISFI</sequence>
<dbReference type="Gene3D" id="3.40.50.1820">
    <property type="entry name" value="alpha/beta hydrolase"/>
    <property type="match status" value="1"/>
</dbReference>
<evidence type="ECO:0000259" key="4">
    <source>
        <dbReference type="Pfam" id="PF00135"/>
    </source>
</evidence>
<evidence type="ECO:0000256" key="1">
    <source>
        <dbReference type="ARBA" id="ARBA00005964"/>
    </source>
</evidence>
<dbReference type="SUPFAM" id="SSF53474">
    <property type="entry name" value="alpha/beta-Hydrolases"/>
    <property type="match status" value="1"/>
</dbReference>
<keyword evidence="2 3" id="KW-0378">Hydrolase</keyword>
<dbReference type="AlphaFoldDB" id="A0A7H2BD45"/>
<dbReference type="PROSITE" id="PS00122">
    <property type="entry name" value="CARBOXYLESTERASE_B_1"/>
    <property type="match status" value="1"/>
</dbReference>
<accession>A0A7H2BD45</accession>
<feature type="domain" description="Carboxylesterase type B" evidence="4">
    <location>
        <begin position="36"/>
        <end position="333"/>
    </location>
</feature>